<evidence type="ECO:0000256" key="6">
    <source>
        <dbReference type="ARBA" id="ARBA00023004"/>
    </source>
</evidence>
<dbReference type="PANTHER" id="PTHR46696">
    <property type="entry name" value="P450, PUTATIVE (EUROFUNG)-RELATED"/>
    <property type="match status" value="1"/>
</dbReference>
<dbReference type="GO" id="GO:0020037">
    <property type="term" value="F:heme binding"/>
    <property type="evidence" value="ECO:0007669"/>
    <property type="project" value="InterPro"/>
</dbReference>
<comment type="cofactor">
    <cofactor evidence="1">
        <name>heme</name>
        <dbReference type="ChEBI" id="CHEBI:30413"/>
    </cofactor>
</comment>
<comment type="similarity">
    <text evidence="2 8">Belongs to the cytochrome P450 family.</text>
</comment>
<dbReference type="Pfam" id="PF00067">
    <property type="entry name" value="p450"/>
    <property type="match status" value="1"/>
</dbReference>
<keyword evidence="11" id="KW-1185">Reference proteome</keyword>
<dbReference type="PRINTS" id="PR00359">
    <property type="entry name" value="BP450"/>
</dbReference>
<evidence type="ECO:0000256" key="4">
    <source>
        <dbReference type="ARBA" id="ARBA00022723"/>
    </source>
</evidence>
<gene>
    <name evidence="10" type="ORF">LP52_08790</name>
</gene>
<dbReference type="EMBL" id="JROO01000014">
    <property type="protein sequence ID" value="KIH99211.1"/>
    <property type="molecule type" value="Genomic_DNA"/>
</dbReference>
<keyword evidence="4 8" id="KW-0479">Metal-binding</keyword>
<evidence type="ECO:0000256" key="5">
    <source>
        <dbReference type="ARBA" id="ARBA00023002"/>
    </source>
</evidence>
<accession>A0A0C2JCR2</accession>
<evidence type="ECO:0000313" key="11">
    <source>
        <dbReference type="Proteomes" id="UP000031675"/>
    </source>
</evidence>
<evidence type="ECO:0000256" key="8">
    <source>
        <dbReference type="RuleBase" id="RU000461"/>
    </source>
</evidence>
<dbReference type="PROSITE" id="PS00086">
    <property type="entry name" value="CYTOCHROME_P450"/>
    <property type="match status" value="1"/>
</dbReference>
<comment type="caution">
    <text evidence="10">The sequence shown here is derived from an EMBL/GenBank/DDBJ whole genome shotgun (WGS) entry which is preliminary data.</text>
</comment>
<feature type="region of interest" description="Disordered" evidence="9">
    <location>
        <begin position="68"/>
        <end position="87"/>
    </location>
</feature>
<evidence type="ECO:0000313" key="10">
    <source>
        <dbReference type="EMBL" id="KIH99211.1"/>
    </source>
</evidence>
<reference evidence="11" key="1">
    <citation type="journal article" date="2015" name="Chem. Biol.">
        <title>Structure, bioactivity, and resistance mechanism of streptomonomicin, an unusual lasso Peptide from an understudied halophilic actinomycete.</title>
        <authorList>
            <person name="Metelev M."/>
            <person name="Tietz J.I."/>
            <person name="Melby J.O."/>
            <person name="Blair P.M."/>
            <person name="Zhu L."/>
            <person name="Livnat I."/>
            <person name="Severinov K."/>
            <person name="Mitchell D.A."/>
        </authorList>
    </citation>
    <scope>NUCLEOTIDE SEQUENCE [LARGE SCALE GENOMIC DNA]</scope>
    <source>
        <strain evidence="11">YIM 90003</strain>
    </source>
</reference>
<keyword evidence="7 8" id="KW-0503">Monooxygenase</keyword>
<dbReference type="RefSeq" id="WP_040272312.1">
    <property type="nucleotide sequence ID" value="NZ_JROO01000014.1"/>
</dbReference>
<dbReference type="InterPro" id="IPR002397">
    <property type="entry name" value="Cyt_P450_B"/>
</dbReference>
<dbReference type="GO" id="GO:0005506">
    <property type="term" value="F:iron ion binding"/>
    <property type="evidence" value="ECO:0007669"/>
    <property type="project" value="InterPro"/>
</dbReference>
<keyword evidence="3 8" id="KW-0349">Heme</keyword>
<dbReference type="InterPro" id="IPR036396">
    <property type="entry name" value="Cyt_P450_sf"/>
</dbReference>
<dbReference type="GO" id="GO:0016705">
    <property type="term" value="F:oxidoreductase activity, acting on paired donors, with incorporation or reduction of molecular oxygen"/>
    <property type="evidence" value="ECO:0007669"/>
    <property type="project" value="InterPro"/>
</dbReference>
<evidence type="ECO:0000256" key="3">
    <source>
        <dbReference type="ARBA" id="ARBA00022617"/>
    </source>
</evidence>
<dbReference type="AlphaFoldDB" id="A0A0C2JCR2"/>
<evidence type="ECO:0000256" key="9">
    <source>
        <dbReference type="SAM" id="MobiDB-lite"/>
    </source>
</evidence>
<evidence type="ECO:0000256" key="2">
    <source>
        <dbReference type="ARBA" id="ARBA00010617"/>
    </source>
</evidence>
<sequence length="398" mass="43936">MEHEQKPHPYPFTRYSVTEIPPIYRHLREKEPVARAAFPSGDEGWVVSRFDDVYSVLADPRFSRAATAEPDAPRLTSARPVSGGLFTMDPPEHTRLRRLVAKEFTARRINGLRTHIQRITDELLDAMEKQGPPAELIGSLAFPLPVRVICELLGVPFADHDKFQKWSEGIVSLTSHTEDEALHDMASLAGYFQELIAAKRADGTGDDLISALVRAEEEERLSEHELMMMGMTLLVAGHETTATVIGSGALSLLLHPGAVRTLKESPERIDDIVEEILRVNPIGDGGPLRVTLEDVEVAGTTIPAGAAVVASVPGANHDHRRFDDPHSFDIDRPDQQHIAFGHGVHYCIGAALARAELQISLSTLFRRFPGLALDAEADELEMTRGMMVHSLRELPVSW</sequence>
<proteinExistence type="inferred from homology"/>
<protein>
    <submittedName>
        <fullName evidence="10">Monooxygenase</fullName>
    </submittedName>
</protein>
<evidence type="ECO:0000256" key="1">
    <source>
        <dbReference type="ARBA" id="ARBA00001971"/>
    </source>
</evidence>
<keyword evidence="6 8" id="KW-0408">Iron</keyword>
<dbReference type="SUPFAM" id="SSF48264">
    <property type="entry name" value="Cytochrome P450"/>
    <property type="match status" value="1"/>
</dbReference>
<dbReference type="PANTHER" id="PTHR46696:SF5">
    <property type="entry name" value="CYTOCHROME P450 BJ-1"/>
    <property type="match status" value="1"/>
</dbReference>
<dbReference type="Gene3D" id="1.10.630.10">
    <property type="entry name" value="Cytochrome P450"/>
    <property type="match status" value="1"/>
</dbReference>
<dbReference type="CDD" id="cd11031">
    <property type="entry name" value="Cyp158A-like"/>
    <property type="match status" value="1"/>
</dbReference>
<dbReference type="OrthoDB" id="4133219at2"/>
<keyword evidence="5 8" id="KW-0560">Oxidoreductase</keyword>
<evidence type="ECO:0000256" key="7">
    <source>
        <dbReference type="ARBA" id="ARBA00023033"/>
    </source>
</evidence>
<organism evidence="10 11">
    <name type="scientific">Streptomonospora alba</name>
    <dbReference type="NCBI Taxonomy" id="183763"/>
    <lineage>
        <taxon>Bacteria</taxon>
        <taxon>Bacillati</taxon>
        <taxon>Actinomycetota</taxon>
        <taxon>Actinomycetes</taxon>
        <taxon>Streptosporangiales</taxon>
        <taxon>Nocardiopsidaceae</taxon>
        <taxon>Streptomonospora</taxon>
    </lineage>
</organism>
<name>A0A0C2JCR2_9ACTN</name>
<dbReference type="GO" id="GO:0004497">
    <property type="term" value="F:monooxygenase activity"/>
    <property type="evidence" value="ECO:0007669"/>
    <property type="project" value="UniProtKB-KW"/>
</dbReference>
<dbReference type="Proteomes" id="UP000031675">
    <property type="component" value="Unassembled WGS sequence"/>
</dbReference>
<dbReference type="PRINTS" id="PR00385">
    <property type="entry name" value="P450"/>
</dbReference>
<dbReference type="FunFam" id="1.10.630.10:FF:000018">
    <property type="entry name" value="Cytochrome P450 monooxygenase"/>
    <property type="match status" value="1"/>
</dbReference>
<dbReference type="STRING" id="183763.LP52_08790"/>
<dbReference type="InterPro" id="IPR001128">
    <property type="entry name" value="Cyt_P450"/>
</dbReference>
<dbReference type="InterPro" id="IPR017972">
    <property type="entry name" value="Cyt_P450_CS"/>
</dbReference>